<dbReference type="KEGG" id="lxl:KDY119_01561"/>
<proteinExistence type="predicted"/>
<dbReference type="Pfam" id="PF13671">
    <property type="entry name" value="AAA_33"/>
    <property type="match status" value="1"/>
</dbReference>
<dbReference type="Gene3D" id="3.40.50.300">
    <property type="entry name" value="P-loop containing nucleotide triphosphate hydrolases"/>
    <property type="match status" value="1"/>
</dbReference>
<dbReference type="Proteomes" id="UP000326702">
    <property type="component" value="Chromosome"/>
</dbReference>
<dbReference type="EMBL" id="CP045529">
    <property type="protein sequence ID" value="QFU98055.1"/>
    <property type="molecule type" value="Genomic_DNA"/>
</dbReference>
<keyword evidence="2" id="KW-1185">Reference proteome</keyword>
<keyword evidence="1" id="KW-0032">Aminotransferase</keyword>
<name>A0A5P9QC77_9MICO</name>
<evidence type="ECO:0000313" key="2">
    <source>
        <dbReference type="Proteomes" id="UP000326702"/>
    </source>
</evidence>
<evidence type="ECO:0000313" key="1">
    <source>
        <dbReference type="EMBL" id="QFU98055.1"/>
    </source>
</evidence>
<dbReference type="GO" id="GO:0046820">
    <property type="term" value="F:4-amino-4-deoxychorismate synthase activity"/>
    <property type="evidence" value="ECO:0007669"/>
    <property type="project" value="UniProtKB-EC"/>
</dbReference>
<dbReference type="AlphaFoldDB" id="A0A5P9QC77"/>
<protein>
    <submittedName>
        <fullName evidence="1">Aminodeoxychorismate synthase</fullName>
        <ecNumber evidence="1">2.6.1.85</ecNumber>
    </submittedName>
</protein>
<dbReference type="SUPFAM" id="SSF52540">
    <property type="entry name" value="P-loop containing nucleoside triphosphate hydrolases"/>
    <property type="match status" value="1"/>
</dbReference>
<accession>A0A5P9QC77</accession>
<gene>
    <name evidence="1" type="ORF">KDY119_01561</name>
</gene>
<keyword evidence="1" id="KW-0808">Transferase</keyword>
<dbReference type="EC" id="2.6.1.85" evidence="1"/>
<reference evidence="1 2" key="1">
    <citation type="submission" date="2019-10" db="EMBL/GenBank/DDBJ databases">
        <title>Genome sequence of Luteimicrobium xylanilyticum HY-24.</title>
        <authorList>
            <person name="Kim D.Y."/>
            <person name="Park H.-Y."/>
        </authorList>
    </citation>
    <scope>NUCLEOTIDE SEQUENCE [LARGE SCALE GENOMIC DNA]</scope>
    <source>
        <strain evidence="1 2">HY-24</strain>
    </source>
</reference>
<organism evidence="1 2">
    <name type="scientific">Luteimicrobium xylanilyticum</name>
    <dbReference type="NCBI Taxonomy" id="1133546"/>
    <lineage>
        <taxon>Bacteria</taxon>
        <taxon>Bacillati</taxon>
        <taxon>Actinomycetota</taxon>
        <taxon>Actinomycetes</taxon>
        <taxon>Micrococcales</taxon>
        <taxon>Luteimicrobium</taxon>
    </lineage>
</organism>
<dbReference type="InterPro" id="IPR027417">
    <property type="entry name" value="P-loop_NTPase"/>
</dbReference>
<sequence>MSPVVLAELVTRTRDGEPRLGPAGDRARLVVVDGPAGSGKSTLAAQLGDALPAQVVHMDDLYEGWSGLRAGTDRLARQVLAPWADGRDGRYARYDWEAGAFAEEHEVPRAPFLVVEGCGAGARRLARLTTLLVWVEAPDDVRLARGLARDGEDAREHWLAWMREERDVYAVEGTAERADVRLDGWGRAA</sequence>